<keyword evidence="3" id="KW-1185">Reference proteome</keyword>
<dbReference type="SUPFAM" id="SSF56204">
    <property type="entry name" value="Hect, E3 ligase catalytic domain"/>
    <property type="match status" value="1"/>
</dbReference>
<dbReference type="GO" id="GO:0061630">
    <property type="term" value="F:ubiquitin protein ligase activity"/>
    <property type="evidence" value="ECO:0007669"/>
    <property type="project" value="TreeGrafter"/>
</dbReference>
<protein>
    <submittedName>
        <fullName evidence="2">Uncharacterized protein</fullName>
    </submittedName>
</protein>
<name>A0A835GXE8_9MAGN</name>
<dbReference type="AlphaFoldDB" id="A0A835GXE8"/>
<dbReference type="InterPro" id="IPR050409">
    <property type="entry name" value="E3_ubiq-protein_ligase"/>
</dbReference>
<dbReference type="PANTHER" id="PTHR11254">
    <property type="entry name" value="HECT DOMAIN UBIQUITIN-PROTEIN LIGASE"/>
    <property type="match status" value="1"/>
</dbReference>
<comment type="caution">
    <text evidence="2">The sequence shown here is derived from an EMBL/GenBank/DDBJ whole genome shotgun (WGS) entry which is preliminary data.</text>
</comment>
<evidence type="ECO:0000313" key="2">
    <source>
        <dbReference type="EMBL" id="KAF9588649.1"/>
    </source>
</evidence>
<dbReference type="Gene3D" id="3.90.1750.10">
    <property type="entry name" value="Hect, E3 ligase catalytic domains"/>
    <property type="match status" value="1"/>
</dbReference>
<keyword evidence="1" id="KW-0808">Transferase</keyword>
<dbReference type="Proteomes" id="UP000631114">
    <property type="component" value="Unassembled WGS sequence"/>
</dbReference>
<organism evidence="2 3">
    <name type="scientific">Coptis chinensis</name>
    <dbReference type="NCBI Taxonomy" id="261450"/>
    <lineage>
        <taxon>Eukaryota</taxon>
        <taxon>Viridiplantae</taxon>
        <taxon>Streptophyta</taxon>
        <taxon>Embryophyta</taxon>
        <taxon>Tracheophyta</taxon>
        <taxon>Spermatophyta</taxon>
        <taxon>Magnoliopsida</taxon>
        <taxon>Ranunculales</taxon>
        <taxon>Ranunculaceae</taxon>
        <taxon>Coptidoideae</taxon>
        <taxon>Coptis</taxon>
    </lineage>
</organism>
<reference evidence="2 3" key="1">
    <citation type="submission" date="2020-10" db="EMBL/GenBank/DDBJ databases">
        <title>The Coptis chinensis genome and diversification of protoberbering-type alkaloids.</title>
        <authorList>
            <person name="Wang B."/>
            <person name="Shu S."/>
            <person name="Song C."/>
            <person name="Liu Y."/>
        </authorList>
    </citation>
    <scope>NUCLEOTIDE SEQUENCE [LARGE SCALE GENOMIC DNA]</scope>
    <source>
        <strain evidence="2">HL-2020</strain>
        <tissue evidence="2">Leaf</tissue>
    </source>
</reference>
<dbReference type="GO" id="GO:0006511">
    <property type="term" value="P:ubiquitin-dependent protein catabolic process"/>
    <property type="evidence" value="ECO:0007669"/>
    <property type="project" value="TreeGrafter"/>
</dbReference>
<sequence length="143" mass="16071">MPMSFAREVKRIGGSSTDSSTKFGGALRADRCFVTFARFLEKHRRLLNAFIRRNPGSNTNNILLLHCVLVFIMHVLEDSYNQLRMRPTQDLKGRLTVQFQVEEGIDAVAPTRECGLPEIDLDDLKANTEYSGYTAASSIVQGF</sequence>
<gene>
    <name evidence="2" type="ORF">IFM89_014370</name>
</gene>
<dbReference type="InterPro" id="IPR035983">
    <property type="entry name" value="Hect_E3_ubiquitin_ligase"/>
</dbReference>
<accession>A0A835GXE8</accession>
<dbReference type="EMBL" id="JADFTS010000009">
    <property type="protein sequence ID" value="KAF9588649.1"/>
    <property type="molecule type" value="Genomic_DNA"/>
</dbReference>
<proteinExistence type="predicted"/>
<evidence type="ECO:0000256" key="1">
    <source>
        <dbReference type="ARBA" id="ARBA00022679"/>
    </source>
</evidence>
<dbReference type="GO" id="GO:0005737">
    <property type="term" value="C:cytoplasm"/>
    <property type="evidence" value="ECO:0007669"/>
    <property type="project" value="TreeGrafter"/>
</dbReference>
<dbReference type="PANTHER" id="PTHR11254:SF67">
    <property type="entry name" value="E3 UBIQUITIN-PROTEIN LIGASE HUWE1"/>
    <property type="match status" value="1"/>
</dbReference>
<dbReference type="GO" id="GO:0000209">
    <property type="term" value="P:protein polyubiquitination"/>
    <property type="evidence" value="ECO:0007669"/>
    <property type="project" value="TreeGrafter"/>
</dbReference>
<evidence type="ECO:0000313" key="3">
    <source>
        <dbReference type="Proteomes" id="UP000631114"/>
    </source>
</evidence>
<dbReference type="OrthoDB" id="8068875at2759"/>